<dbReference type="InterPro" id="IPR036188">
    <property type="entry name" value="FAD/NAD-bd_sf"/>
</dbReference>
<dbReference type="EMBL" id="OIVN01002934">
    <property type="protein sequence ID" value="SPD07579.1"/>
    <property type="molecule type" value="Genomic_DNA"/>
</dbReference>
<evidence type="ECO:0000313" key="1">
    <source>
        <dbReference type="EMBL" id="SPD07579.1"/>
    </source>
</evidence>
<dbReference type="Gene3D" id="3.50.50.60">
    <property type="entry name" value="FAD/NAD(P)-binding domain"/>
    <property type="match status" value="1"/>
</dbReference>
<proteinExistence type="predicted"/>
<accession>A0A2N9H7L3</accession>
<gene>
    <name evidence="1" type="ORF">FSB_LOCUS35461</name>
</gene>
<name>A0A2N9H7L3_FAGSY</name>
<dbReference type="AlphaFoldDB" id="A0A2N9H7L3"/>
<reference evidence="1" key="1">
    <citation type="submission" date="2018-02" db="EMBL/GenBank/DDBJ databases">
        <authorList>
            <person name="Cohen D.B."/>
            <person name="Kent A.D."/>
        </authorList>
    </citation>
    <scope>NUCLEOTIDE SEQUENCE</scope>
</reference>
<protein>
    <submittedName>
        <fullName evidence="1">Uncharacterized protein</fullName>
    </submittedName>
</protein>
<sequence>MMAQKDKASNLTEGIEGLFKKNKVSYVKGYGKFIFPTEVSVETPDGGLSASLHRMMIDNMTRDGRISKGENGSDASIRLEDKGYGPSKGIGLDGKGDGLSKGTSFFALVWCEFFGAICGN</sequence>
<organism evidence="1">
    <name type="scientific">Fagus sylvatica</name>
    <name type="common">Beechnut</name>
    <dbReference type="NCBI Taxonomy" id="28930"/>
    <lineage>
        <taxon>Eukaryota</taxon>
        <taxon>Viridiplantae</taxon>
        <taxon>Streptophyta</taxon>
        <taxon>Embryophyta</taxon>
        <taxon>Tracheophyta</taxon>
        <taxon>Spermatophyta</taxon>
        <taxon>Magnoliopsida</taxon>
        <taxon>eudicotyledons</taxon>
        <taxon>Gunneridae</taxon>
        <taxon>Pentapetalae</taxon>
        <taxon>rosids</taxon>
        <taxon>fabids</taxon>
        <taxon>Fagales</taxon>
        <taxon>Fagaceae</taxon>
        <taxon>Fagus</taxon>
    </lineage>
</organism>